<proteinExistence type="predicted"/>
<reference evidence="6 7" key="1">
    <citation type="submission" date="2023-04" db="EMBL/GenBank/DDBJ databases">
        <title>Genome of Basidiobolus ranarum AG-B5.</title>
        <authorList>
            <person name="Stajich J.E."/>
            <person name="Carter-House D."/>
            <person name="Gryganskyi A."/>
        </authorList>
    </citation>
    <scope>NUCLEOTIDE SEQUENCE [LARGE SCALE GENOMIC DNA]</scope>
    <source>
        <strain evidence="6 7">AG-B5</strain>
    </source>
</reference>
<protein>
    <recommendedName>
        <fullName evidence="8">Scamp-domain-containing protein</fullName>
    </recommendedName>
</protein>
<evidence type="ECO:0000256" key="3">
    <source>
        <dbReference type="ARBA" id="ARBA00022989"/>
    </source>
</evidence>
<dbReference type="InterPro" id="IPR007273">
    <property type="entry name" value="SCAMP"/>
</dbReference>
<name>A0ABR2W1D9_9FUNG</name>
<organism evidence="6 7">
    <name type="scientific">Basidiobolus ranarum</name>
    <dbReference type="NCBI Taxonomy" id="34480"/>
    <lineage>
        <taxon>Eukaryota</taxon>
        <taxon>Fungi</taxon>
        <taxon>Fungi incertae sedis</taxon>
        <taxon>Zoopagomycota</taxon>
        <taxon>Entomophthoromycotina</taxon>
        <taxon>Basidiobolomycetes</taxon>
        <taxon>Basidiobolales</taxon>
        <taxon>Basidiobolaceae</taxon>
        <taxon>Basidiobolus</taxon>
    </lineage>
</organism>
<feature type="transmembrane region" description="Helical" evidence="5">
    <location>
        <begin position="204"/>
        <end position="228"/>
    </location>
</feature>
<comment type="caution">
    <text evidence="6">The sequence shown here is derived from an EMBL/GenBank/DDBJ whole genome shotgun (WGS) entry which is preliminary data.</text>
</comment>
<evidence type="ECO:0000313" key="6">
    <source>
        <dbReference type="EMBL" id="KAK9712372.1"/>
    </source>
</evidence>
<sequence length="302" mass="34307">MTSSSNKLPKVPLNPFEDPVHEISVTMETDVTLDVDERNESAAILSISPSAEPRTVLNTNNAYSRPYLTHDELSLREERLLQKEMELEGRERELHLQSNRLKRQGSKPNNFPSVWPVMYHNIEEEIIESDRTIVRRLFRSWLFTMSTLFLNSITCFLILIAHAIGVNTGATDFGIGLVYTLLIGAASFFLWYRPVYNAFMKEKALYYYIFFIFNGFHIGFQFYMAVGIPGSGSGGLINMISMISDGKILAGVFCIVTSLFWIVGGVLSLYLYNQVQSHYKVQGHTFHEAKTHAVLKIASNSR</sequence>
<evidence type="ECO:0000256" key="5">
    <source>
        <dbReference type="SAM" id="Phobius"/>
    </source>
</evidence>
<accession>A0ABR2W1D9</accession>
<gene>
    <name evidence="6" type="ORF">K7432_007190</name>
</gene>
<feature type="transmembrane region" description="Helical" evidence="5">
    <location>
        <begin position="173"/>
        <end position="192"/>
    </location>
</feature>
<keyword evidence="2 5" id="KW-0812">Transmembrane</keyword>
<evidence type="ECO:0000313" key="7">
    <source>
        <dbReference type="Proteomes" id="UP001479436"/>
    </source>
</evidence>
<keyword evidence="3 5" id="KW-1133">Transmembrane helix</keyword>
<comment type="subcellular location">
    <subcellularLocation>
        <location evidence="1">Membrane</location>
        <topology evidence="1">Multi-pass membrane protein</topology>
    </subcellularLocation>
</comment>
<dbReference type="PANTHER" id="PTHR10687:SF90">
    <property type="entry name" value="SECRETORY CARRIER MEMBRANE PROTEIN"/>
    <property type="match status" value="1"/>
</dbReference>
<keyword evidence="7" id="KW-1185">Reference proteome</keyword>
<feature type="transmembrane region" description="Helical" evidence="5">
    <location>
        <begin position="248"/>
        <end position="272"/>
    </location>
</feature>
<dbReference type="PANTHER" id="PTHR10687">
    <property type="entry name" value="SECRETORY CARRIER-ASSOCIATED MEMBRANE PROTEIN SCAMP"/>
    <property type="match status" value="1"/>
</dbReference>
<feature type="transmembrane region" description="Helical" evidence="5">
    <location>
        <begin position="141"/>
        <end position="161"/>
    </location>
</feature>
<evidence type="ECO:0000256" key="4">
    <source>
        <dbReference type="ARBA" id="ARBA00023136"/>
    </source>
</evidence>
<evidence type="ECO:0000256" key="1">
    <source>
        <dbReference type="ARBA" id="ARBA00004141"/>
    </source>
</evidence>
<dbReference type="EMBL" id="JASJQH010007221">
    <property type="protein sequence ID" value="KAK9712372.1"/>
    <property type="molecule type" value="Genomic_DNA"/>
</dbReference>
<keyword evidence="4 5" id="KW-0472">Membrane</keyword>
<evidence type="ECO:0000256" key="2">
    <source>
        <dbReference type="ARBA" id="ARBA00022692"/>
    </source>
</evidence>
<dbReference type="Pfam" id="PF04144">
    <property type="entry name" value="SCAMP"/>
    <property type="match status" value="1"/>
</dbReference>
<dbReference type="Proteomes" id="UP001479436">
    <property type="component" value="Unassembled WGS sequence"/>
</dbReference>
<evidence type="ECO:0008006" key="8">
    <source>
        <dbReference type="Google" id="ProtNLM"/>
    </source>
</evidence>